<organism evidence="2">
    <name type="scientific">Anguilla anguilla</name>
    <name type="common">European freshwater eel</name>
    <name type="synonym">Muraena anguilla</name>
    <dbReference type="NCBI Taxonomy" id="7936"/>
    <lineage>
        <taxon>Eukaryota</taxon>
        <taxon>Metazoa</taxon>
        <taxon>Chordata</taxon>
        <taxon>Craniata</taxon>
        <taxon>Vertebrata</taxon>
        <taxon>Euteleostomi</taxon>
        <taxon>Actinopterygii</taxon>
        <taxon>Neopterygii</taxon>
        <taxon>Teleostei</taxon>
        <taxon>Anguilliformes</taxon>
        <taxon>Anguillidae</taxon>
        <taxon>Anguilla</taxon>
    </lineage>
</organism>
<evidence type="ECO:0000256" key="1">
    <source>
        <dbReference type="SAM" id="MobiDB-lite"/>
    </source>
</evidence>
<reference evidence="2" key="1">
    <citation type="submission" date="2014-11" db="EMBL/GenBank/DDBJ databases">
        <authorList>
            <person name="Amaro Gonzalez C."/>
        </authorList>
    </citation>
    <scope>NUCLEOTIDE SEQUENCE</scope>
</reference>
<feature type="region of interest" description="Disordered" evidence="1">
    <location>
        <begin position="1"/>
        <end position="22"/>
    </location>
</feature>
<feature type="compositionally biased region" description="Polar residues" evidence="1">
    <location>
        <begin position="1"/>
        <end position="17"/>
    </location>
</feature>
<dbReference type="EMBL" id="GBXM01027934">
    <property type="protein sequence ID" value="JAH80643.1"/>
    <property type="molecule type" value="Transcribed_RNA"/>
</dbReference>
<proteinExistence type="predicted"/>
<protein>
    <submittedName>
        <fullName evidence="2">Uncharacterized protein</fullName>
    </submittedName>
</protein>
<evidence type="ECO:0000313" key="2">
    <source>
        <dbReference type="EMBL" id="JAH80643.1"/>
    </source>
</evidence>
<sequence>MTTGRDISVGNTHSRLSQKVREKIEKRLLQMQSE</sequence>
<reference evidence="2" key="2">
    <citation type="journal article" date="2015" name="Fish Shellfish Immunol.">
        <title>Early steps in the European eel (Anguilla anguilla)-Vibrio vulnificus interaction in the gills: Role of the RtxA13 toxin.</title>
        <authorList>
            <person name="Callol A."/>
            <person name="Pajuelo D."/>
            <person name="Ebbesson L."/>
            <person name="Teles M."/>
            <person name="MacKenzie S."/>
            <person name="Amaro C."/>
        </authorList>
    </citation>
    <scope>NUCLEOTIDE SEQUENCE</scope>
</reference>
<accession>A0A0E9VTM2</accession>
<dbReference type="AlphaFoldDB" id="A0A0E9VTM2"/>
<name>A0A0E9VTM2_ANGAN</name>